<evidence type="ECO:0000313" key="1">
    <source>
        <dbReference type="EMBL" id="SDR89775.1"/>
    </source>
</evidence>
<name>A0A1H1MTN9_9ACTN</name>
<evidence type="ECO:0000313" key="2">
    <source>
        <dbReference type="Proteomes" id="UP000198983"/>
    </source>
</evidence>
<dbReference type="EMBL" id="LT629732">
    <property type="protein sequence ID" value="SDR89775.1"/>
    <property type="molecule type" value="Genomic_DNA"/>
</dbReference>
<sequence>MPARRAWPRGGVRCLFGWRLLTWLLTSPHDGRMADEVRAVFVFDRDHDALVFRSLEHATGYMEAIDVEEGEYVALFTETGGIVNATTTAERVVLTVTGERDEADLRARLRDHQRRMRTPEPITDPVAFASDYLRREREWEWAHRWPRWPAWLDRRLHGEHPPKA</sequence>
<proteinExistence type="predicted"/>
<keyword evidence="2" id="KW-1185">Reference proteome</keyword>
<accession>A0A1H1MTN9</accession>
<dbReference type="Proteomes" id="UP000198983">
    <property type="component" value="Chromosome I"/>
</dbReference>
<organism evidence="1 2">
    <name type="scientific">Actinopolymorpha singaporensis</name>
    <dbReference type="NCBI Taxonomy" id="117157"/>
    <lineage>
        <taxon>Bacteria</taxon>
        <taxon>Bacillati</taxon>
        <taxon>Actinomycetota</taxon>
        <taxon>Actinomycetes</taxon>
        <taxon>Propionibacteriales</taxon>
        <taxon>Actinopolymorphaceae</taxon>
        <taxon>Actinopolymorpha</taxon>
    </lineage>
</organism>
<gene>
    <name evidence="1" type="ORF">SAMN04489717_0946</name>
</gene>
<dbReference type="AlphaFoldDB" id="A0A1H1MTN9"/>
<dbReference type="STRING" id="117157.SAMN04489717_0946"/>
<reference evidence="1 2" key="1">
    <citation type="submission" date="2016-10" db="EMBL/GenBank/DDBJ databases">
        <authorList>
            <person name="de Groot N.N."/>
        </authorList>
    </citation>
    <scope>NUCLEOTIDE SEQUENCE [LARGE SCALE GENOMIC DNA]</scope>
    <source>
        <strain evidence="1 2">DSM 22024</strain>
    </source>
</reference>
<protein>
    <submittedName>
        <fullName evidence="1">Uncharacterized protein</fullName>
    </submittedName>
</protein>